<dbReference type="EMBL" id="VBRA02000008">
    <property type="protein sequence ID" value="MBP3059365.1"/>
    <property type="molecule type" value="Genomic_DNA"/>
</dbReference>
<evidence type="ECO:0000256" key="6">
    <source>
        <dbReference type="ARBA" id="ARBA00023136"/>
    </source>
</evidence>
<dbReference type="SUPFAM" id="SSF161098">
    <property type="entry name" value="MetI-like"/>
    <property type="match status" value="1"/>
</dbReference>
<evidence type="ECO:0000256" key="2">
    <source>
        <dbReference type="ARBA" id="ARBA00022448"/>
    </source>
</evidence>
<keyword evidence="10" id="KW-1185">Reference proteome</keyword>
<evidence type="ECO:0000256" key="1">
    <source>
        <dbReference type="ARBA" id="ARBA00004651"/>
    </source>
</evidence>
<sequence>MESILIILKRFWNVLKYRHSGNFQNYSNIKGNYLILEGFLETIKINFFACFISGFLGLLLGIFLYFLRILNKKKTYFFINNLINIFISTPYLILIILLINGFIGYYFNIYYGFKAGIICLISVLIPIFSRNCEQVFLQINPELYKTSYTLGANKFQFIIYFLLRESISYLILKFISLFISSLSYSSVLSIVGLQGLGQIAYYYGFQGMYDFSEYGFNNLDLIWVCVLVLFFLVQIFHLIGNFIAHKFDLKINYV</sequence>
<evidence type="ECO:0000256" key="7">
    <source>
        <dbReference type="RuleBase" id="RU363032"/>
    </source>
</evidence>
<keyword evidence="2 7" id="KW-0813">Transport</keyword>
<dbReference type="InterPro" id="IPR035906">
    <property type="entry name" value="MetI-like_sf"/>
</dbReference>
<feature type="transmembrane region" description="Helical" evidence="7">
    <location>
        <begin position="109"/>
        <end position="128"/>
    </location>
</feature>
<feature type="transmembrane region" description="Helical" evidence="7">
    <location>
        <begin position="82"/>
        <end position="103"/>
    </location>
</feature>
<evidence type="ECO:0000256" key="5">
    <source>
        <dbReference type="ARBA" id="ARBA00022989"/>
    </source>
</evidence>
<comment type="similarity">
    <text evidence="7">Belongs to the binding-protein-dependent transport system permease family.</text>
</comment>
<dbReference type="Pfam" id="PF00528">
    <property type="entry name" value="BPD_transp_1"/>
    <property type="match status" value="1"/>
</dbReference>
<dbReference type="InterPro" id="IPR051322">
    <property type="entry name" value="AA_ABC_Transporter_Permease"/>
</dbReference>
<gene>
    <name evidence="9" type="ORF">FEF22_000995</name>
</gene>
<keyword evidence="6 7" id="KW-0472">Membrane</keyword>
<dbReference type="PANTHER" id="PTHR30450">
    <property type="entry name" value="ABC TRANSPORTER PERMEASE"/>
    <property type="match status" value="1"/>
</dbReference>
<evidence type="ECO:0000259" key="8">
    <source>
        <dbReference type="PROSITE" id="PS50928"/>
    </source>
</evidence>
<comment type="subcellular location">
    <subcellularLocation>
        <location evidence="1 7">Cell membrane</location>
        <topology evidence="1 7">Multi-pass membrane protein</topology>
    </subcellularLocation>
</comment>
<reference evidence="9" key="1">
    <citation type="submission" date="2019-10" db="EMBL/GenBank/DDBJ databases">
        <title>Whole Genome Sequencing and Characterization of Texas Phoenix Palm Decline Phytoplasma Belongs to Lethal Yellowing (16SrIV) Group.</title>
        <authorList>
            <person name="Bao M."/>
        </authorList>
    </citation>
    <scope>NUCLEOTIDE SEQUENCE [LARGE SCALE GENOMIC DNA]</scope>
    <source>
        <strain evidence="9">ACPD</strain>
    </source>
</reference>
<evidence type="ECO:0000256" key="4">
    <source>
        <dbReference type="ARBA" id="ARBA00022692"/>
    </source>
</evidence>
<feature type="domain" description="ABC transmembrane type-1" evidence="8">
    <location>
        <begin position="39"/>
        <end position="240"/>
    </location>
</feature>
<evidence type="ECO:0000256" key="3">
    <source>
        <dbReference type="ARBA" id="ARBA00022475"/>
    </source>
</evidence>
<dbReference type="Proteomes" id="UP001192346">
    <property type="component" value="Unassembled WGS sequence"/>
</dbReference>
<dbReference type="PROSITE" id="PS50928">
    <property type="entry name" value="ABC_TM1"/>
    <property type="match status" value="1"/>
</dbReference>
<keyword evidence="4 7" id="KW-0812">Transmembrane</keyword>
<keyword evidence="5 7" id="KW-1133">Transmembrane helix</keyword>
<accession>A0ABS5BIE7</accession>
<dbReference type="InterPro" id="IPR000515">
    <property type="entry name" value="MetI-like"/>
</dbReference>
<feature type="transmembrane region" description="Helical" evidence="7">
    <location>
        <begin position="174"/>
        <end position="201"/>
    </location>
</feature>
<protein>
    <submittedName>
        <fullName evidence="9">ABC transporter permease subunit</fullName>
    </submittedName>
</protein>
<organism evidence="9 10">
    <name type="scientific">Texas Phoenix palm phytoplasma</name>
    <dbReference type="NCBI Taxonomy" id="176709"/>
    <lineage>
        <taxon>Bacteria</taxon>
        <taxon>Bacillati</taxon>
        <taxon>Mycoplasmatota</taxon>
        <taxon>Mollicutes</taxon>
        <taxon>Acholeplasmatales</taxon>
        <taxon>Acholeplasmataceae</taxon>
        <taxon>Candidatus Phytoplasma</taxon>
        <taxon>16SrIV (Coconut lethal yellows group)</taxon>
    </lineage>
</organism>
<keyword evidence="3" id="KW-1003">Cell membrane</keyword>
<dbReference type="CDD" id="cd06261">
    <property type="entry name" value="TM_PBP2"/>
    <property type="match status" value="1"/>
</dbReference>
<feature type="transmembrane region" description="Helical" evidence="7">
    <location>
        <begin position="45"/>
        <end position="70"/>
    </location>
</feature>
<evidence type="ECO:0000313" key="10">
    <source>
        <dbReference type="Proteomes" id="UP001192346"/>
    </source>
</evidence>
<evidence type="ECO:0000313" key="9">
    <source>
        <dbReference type="EMBL" id="MBP3059365.1"/>
    </source>
</evidence>
<name>A0ABS5BIE7_9MOLU</name>
<dbReference type="PANTHER" id="PTHR30450:SF1">
    <property type="entry name" value="D-METHIONINE TRANSPORT SYSTEM PERMEASE PROTEIN METI-RELATED"/>
    <property type="match status" value="1"/>
</dbReference>
<feature type="transmembrane region" description="Helical" evidence="7">
    <location>
        <begin position="221"/>
        <end position="244"/>
    </location>
</feature>
<proteinExistence type="inferred from homology"/>
<dbReference type="Gene3D" id="1.10.3720.10">
    <property type="entry name" value="MetI-like"/>
    <property type="match status" value="1"/>
</dbReference>
<comment type="caution">
    <text evidence="9">The sequence shown here is derived from an EMBL/GenBank/DDBJ whole genome shotgun (WGS) entry which is preliminary data.</text>
</comment>